<dbReference type="EMBL" id="BARV01025246">
    <property type="protein sequence ID" value="GAI42320.1"/>
    <property type="molecule type" value="Genomic_DNA"/>
</dbReference>
<organism evidence="1">
    <name type="scientific">marine sediment metagenome</name>
    <dbReference type="NCBI Taxonomy" id="412755"/>
    <lineage>
        <taxon>unclassified sequences</taxon>
        <taxon>metagenomes</taxon>
        <taxon>ecological metagenomes</taxon>
    </lineage>
</organism>
<dbReference type="AlphaFoldDB" id="X1PT97"/>
<evidence type="ECO:0000313" key="1">
    <source>
        <dbReference type="EMBL" id="GAI42320.1"/>
    </source>
</evidence>
<dbReference type="GO" id="GO:0006400">
    <property type="term" value="P:tRNA modification"/>
    <property type="evidence" value="ECO:0007669"/>
    <property type="project" value="InterPro"/>
</dbReference>
<dbReference type="Gene3D" id="3.20.20.105">
    <property type="entry name" value="Queuine tRNA-ribosyltransferase-like"/>
    <property type="match status" value="1"/>
</dbReference>
<reference evidence="1" key="1">
    <citation type="journal article" date="2014" name="Front. Microbiol.">
        <title>High frequency of phylogenetically diverse reductive dehalogenase-homologous genes in deep subseafloor sedimentary metagenomes.</title>
        <authorList>
            <person name="Kawai M."/>
            <person name="Futagami T."/>
            <person name="Toyoda A."/>
            <person name="Takaki Y."/>
            <person name="Nishi S."/>
            <person name="Hori S."/>
            <person name="Arai W."/>
            <person name="Tsubouchi T."/>
            <person name="Morono Y."/>
            <person name="Uchiyama I."/>
            <person name="Ito T."/>
            <person name="Fujiyama A."/>
            <person name="Inagaki F."/>
            <person name="Takami H."/>
        </authorList>
    </citation>
    <scope>NUCLEOTIDE SEQUENCE</scope>
    <source>
        <strain evidence="1">Expedition CK06-06</strain>
    </source>
</reference>
<proteinExistence type="predicted"/>
<feature type="non-terminal residue" evidence="1">
    <location>
        <position position="1"/>
    </location>
</feature>
<dbReference type="SUPFAM" id="SSF51713">
    <property type="entry name" value="tRNA-guanine transglycosylase"/>
    <property type="match status" value="1"/>
</dbReference>
<protein>
    <submittedName>
        <fullName evidence="1">Uncharacterized protein</fullName>
    </submittedName>
</protein>
<dbReference type="InterPro" id="IPR036511">
    <property type="entry name" value="TGT-like_sf"/>
</dbReference>
<gene>
    <name evidence="1" type="ORF">S06H3_41045</name>
</gene>
<comment type="caution">
    <text evidence="1">The sequence shown here is derived from an EMBL/GenBank/DDBJ whole genome shotgun (WGS) entry which is preliminary data.</text>
</comment>
<sequence length="186" mass="21316">DQEKTHKGTIVPIVHAPTDLFPDVARGVVDRLTPVMIAMPERELGQGIIEKAETIWKIRKSLNETGQYYPIHLLGTGNPLSILIYVLCGSDSFDGVEWFQTTVDHNTGLLYHFQQRELFGQQSEFCFKPELPYIQATLAHNLLFYRKWMEQIQTNLFSGTIAELAQNYLPSAFLKTLKERLPEVLH</sequence>
<accession>X1PT97</accession>
<name>X1PT97_9ZZZZ</name>